<dbReference type="Gene3D" id="3.40.50.720">
    <property type="entry name" value="NAD(P)-binding Rossmann-like Domain"/>
    <property type="match status" value="1"/>
</dbReference>
<dbReference type="KEGG" id="wei:EQG49_10660"/>
<comment type="similarity">
    <text evidence="2 8">Belongs to the zinc-containing alcohol dehydrogenase family. Quinone oxidoreductase subfamily.</text>
</comment>
<evidence type="ECO:0000256" key="1">
    <source>
        <dbReference type="ARBA" id="ARBA00004496"/>
    </source>
</evidence>
<dbReference type="RefSeq" id="WP_133363946.1">
    <property type="nucleotide sequence ID" value="NZ_CP037940.1"/>
</dbReference>
<evidence type="ECO:0000256" key="4">
    <source>
        <dbReference type="ARBA" id="ARBA00022490"/>
    </source>
</evidence>
<keyword evidence="8" id="KW-0862">Zinc</keyword>
<dbReference type="PROSITE" id="PS01162">
    <property type="entry name" value="QOR_ZETA_CRYSTAL"/>
    <property type="match status" value="1"/>
</dbReference>
<evidence type="ECO:0000256" key="6">
    <source>
        <dbReference type="ARBA" id="ARBA00022884"/>
    </source>
</evidence>
<dbReference type="InterPro" id="IPR013149">
    <property type="entry name" value="ADH-like_C"/>
</dbReference>
<comment type="subcellular location">
    <subcellularLocation>
        <location evidence="1">Cytoplasm</location>
    </subcellularLocation>
</comment>
<feature type="domain" description="Enoyl reductase (ER)" evidence="9">
    <location>
        <begin position="17"/>
        <end position="337"/>
    </location>
</feature>
<sequence length="342" mass="36833">MSDVFRAIGAYEGLPIADTNALQYVELPLVQPEGHDILVKVKAVSVNPVDAKLRSTLPKSEKAHIYGYDAVGEVVAVGEAVTKFIVGEQVFYAGVMKRAGSDAEYQLVDEAVVAIKPETLTNAEAAAMPLTSLTAFELMFEKMGMTPAADAHDGETLLVINGAGGVGSVMIQLAKWLGMTVIATASRPETVAWVEKMGADFVVNHREDYVAALSELGFDAVDYIALLHSTERHFPNAAKLIAPFGHIGAIVEAVDPLPMSLIKNKSVSFDWEFMFAKGNYDYQLTSQGEYLAEIARLLDDGILVSTLTKELDAISLANLRTAHAQVEADKMIGKIVLSGQFV</sequence>
<evidence type="ECO:0000313" key="11">
    <source>
        <dbReference type="Proteomes" id="UP000292886"/>
    </source>
</evidence>
<dbReference type="OrthoDB" id="9792162at2"/>
<dbReference type="GO" id="GO:0016491">
    <property type="term" value="F:oxidoreductase activity"/>
    <property type="evidence" value="ECO:0007669"/>
    <property type="project" value="UniProtKB-KW"/>
</dbReference>
<dbReference type="Gene3D" id="3.90.180.10">
    <property type="entry name" value="Medium-chain alcohol dehydrogenases, catalytic domain"/>
    <property type="match status" value="1"/>
</dbReference>
<keyword evidence="8" id="KW-0560">Oxidoreductase</keyword>
<accession>A0A4P6YVI7</accession>
<comment type="subunit">
    <text evidence="3">Homotetramer.</text>
</comment>
<dbReference type="SUPFAM" id="SSF50129">
    <property type="entry name" value="GroES-like"/>
    <property type="match status" value="1"/>
</dbReference>
<dbReference type="NCBIfam" id="TIGR02817">
    <property type="entry name" value="adh_fam_1"/>
    <property type="match status" value="1"/>
</dbReference>
<keyword evidence="5" id="KW-0521">NADP</keyword>
<dbReference type="PANTHER" id="PTHR44154">
    <property type="entry name" value="QUINONE OXIDOREDUCTASE"/>
    <property type="match status" value="1"/>
</dbReference>
<keyword evidence="4" id="KW-0963">Cytoplasm</keyword>
<dbReference type="GO" id="GO:0005737">
    <property type="term" value="C:cytoplasm"/>
    <property type="evidence" value="ECO:0007669"/>
    <property type="project" value="UniProtKB-SubCell"/>
</dbReference>
<keyword evidence="6" id="KW-0694">RNA-binding</keyword>
<dbReference type="GO" id="GO:0008270">
    <property type="term" value="F:zinc ion binding"/>
    <property type="evidence" value="ECO:0007669"/>
    <property type="project" value="InterPro"/>
</dbReference>
<dbReference type="InterPro" id="IPR002364">
    <property type="entry name" value="Quin_OxRdtase/zeta-crystal_CS"/>
</dbReference>
<name>A0A4P6YVI7_9LACO</name>
<dbReference type="InterPro" id="IPR051603">
    <property type="entry name" value="Zinc-ADH_QOR/CCCR"/>
</dbReference>
<dbReference type="EMBL" id="CP037940">
    <property type="protein sequence ID" value="QBO36869.1"/>
    <property type="molecule type" value="Genomic_DNA"/>
</dbReference>
<dbReference type="PANTHER" id="PTHR44154:SF1">
    <property type="entry name" value="QUINONE OXIDOREDUCTASE"/>
    <property type="match status" value="1"/>
</dbReference>
<dbReference type="SMART" id="SM00829">
    <property type="entry name" value="PKS_ER"/>
    <property type="match status" value="1"/>
</dbReference>
<evidence type="ECO:0000259" key="9">
    <source>
        <dbReference type="SMART" id="SM00829"/>
    </source>
</evidence>
<dbReference type="SUPFAM" id="SSF51735">
    <property type="entry name" value="NAD(P)-binding Rossmann-fold domains"/>
    <property type="match status" value="1"/>
</dbReference>
<gene>
    <name evidence="10" type="ORF">EQG49_10660</name>
</gene>
<keyword evidence="8" id="KW-0479">Metal-binding</keyword>
<dbReference type="Proteomes" id="UP000292886">
    <property type="component" value="Chromosome"/>
</dbReference>
<dbReference type="InterPro" id="IPR013154">
    <property type="entry name" value="ADH-like_N"/>
</dbReference>
<evidence type="ECO:0000256" key="7">
    <source>
        <dbReference type="ARBA" id="ARBA00022990"/>
    </source>
</evidence>
<reference evidence="11" key="1">
    <citation type="submission" date="2019-03" db="EMBL/GenBank/DDBJ databases">
        <title>Weissella sp. 26KH-42 Genome sequencing.</title>
        <authorList>
            <person name="Heo J."/>
            <person name="Kim S.-J."/>
            <person name="Kim J.-S."/>
            <person name="Hong S.-B."/>
            <person name="Kwon S.-W."/>
        </authorList>
    </citation>
    <scope>NUCLEOTIDE SEQUENCE [LARGE SCALE GENOMIC DNA]</scope>
    <source>
        <strain evidence="11">26KH-42</strain>
    </source>
</reference>
<evidence type="ECO:0000256" key="8">
    <source>
        <dbReference type="RuleBase" id="RU364000"/>
    </source>
</evidence>
<keyword evidence="7" id="KW-0007">Acetylation</keyword>
<evidence type="ECO:0000256" key="3">
    <source>
        <dbReference type="ARBA" id="ARBA00011881"/>
    </source>
</evidence>
<dbReference type="Pfam" id="PF00107">
    <property type="entry name" value="ADH_zinc_N"/>
    <property type="match status" value="1"/>
</dbReference>
<protein>
    <recommendedName>
        <fullName evidence="8">Zinc-type alcohol dehydrogenase-like protein</fullName>
    </recommendedName>
</protein>
<evidence type="ECO:0000313" key="10">
    <source>
        <dbReference type="EMBL" id="QBO36869.1"/>
    </source>
</evidence>
<organism evidence="10 11">
    <name type="scientific">Periweissella cryptocerci</name>
    <dbReference type="NCBI Taxonomy" id="2506420"/>
    <lineage>
        <taxon>Bacteria</taxon>
        <taxon>Bacillati</taxon>
        <taxon>Bacillota</taxon>
        <taxon>Bacilli</taxon>
        <taxon>Lactobacillales</taxon>
        <taxon>Lactobacillaceae</taxon>
        <taxon>Periweissella</taxon>
    </lineage>
</organism>
<evidence type="ECO:0000256" key="2">
    <source>
        <dbReference type="ARBA" id="ARBA00010371"/>
    </source>
</evidence>
<dbReference type="InterPro" id="IPR014182">
    <property type="entry name" value="ADH_Zn_typ-1"/>
</dbReference>
<proteinExistence type="inferred from homology"/>
<dbReference type="CDD" id="cd08252">
    <property type="entry name" value="AL_MDR"/>
    <property type="match status" value="1"/>
</dbReference>
<dbReference type="Pfam" id="PF08240">
    <property type="entry name" value="ADH_N"/>
    <property type="match status" value="1"/>
</dbReference>
<dbReference type="AlphaFoldDB" id="A0A4P6YVI7"/>
<evidence type="ECO:0000256" key="5">
    <source>
        <dbReference type="ARBA" id="ARBA00022857"/>
    </source>
</evidence>
<dbReference type="InterPro" id="IPR011032">
    <property type="entry name" value="GroES-like_sf"/>
</dbReference>
<dbReference type="GO" id="GO:0003723">
    <property type="term" value="F:RNA binding"/>
    <property type="evidence" value="ECO:0007669"/>
    <property type="project" value="UniProtKB-KW"/>
</dbReference>
<dbReference type="InterPro" id="IPR036291">
    <property type="entry name" value="NAD(P)-bd_dom_sf"/>
</dbReference>
<dbReference type="InterPro" id="IPR020843">
    <property type="entry name" value="ER"/>
</dbReference>
<keyword evidence="11" id="KW-1185">Reference proteome</keyword>